<feature type="transmembrane region" description="Helical" evidence="1">
    <location>
        <begin position="199"/>
        <end position="219"/>
    </location>
</feature>
<keyword evidence="1" id="KW-0472">Membrane</keyword>
<protein>
    <recommendedName>
        <fullName evidence="2">DUF6533 domain-containing protein</fullName>
    </recommendedName>
</protein>
<evidence type="ECO:0000313" key="4">
    <source>
        <dbReference type="Proteomes" id="UP000076532"/>
    </source>
</evidence>
<evidence type="ECO:0000259" key="2">
    <source>
        <dbReference type="Pfam" id="PF20151"/>
    </source>
</evidence>
<sequence>MDTEAPDVILRNIQASVYVTAAGMVVLLYDHLLTFGCEWRLIWKTKWDLTSCLFVFNRYIVLGAMIMRVHDISGVGRPVMSKKMVTGLAFVVTQVAALITTGVILPSMLPDVFYDEPITYACLISRKPGISLGFLWLPGLLFEVSTFIIVVWNALDRPRSGGNPITKSMHRDGFVYFIVLFVLRLFNLIIGLAAPASLLFVGVLFIWCFANVTLSRLILNSRQAIGDHATAHASWGFDTPALDELERYTRGGRGQSMDSMFKNNADYELMTRQPQYCAALPNYTTQWNLSP</sequence>
<gene>
    <name evidence="3" type="ORF">FIBSPDRAFT_961590</name>
</gene>
<dbReference type="Pfam" id="PF20151">
    <property type="entry name" value="DUF6533"/>
    <property type="match status" value="1"/>
</dbReference>
<evidence type="ECO:0000313" key="3">
    <source>
        <dbReference type="EMBL" id="KZP12164.1"/>
    </source>
</evidence>
<feature type="transmembrane region" description="Helical" evidence="1">
    <location>
        <begin position="173"/>
        <end position="193"/>
    </location>
</feature>
<dbReference type="EMBL" id="KV417651">
    <property type="protein sequence ID" value="KZP12164.1"/>
    <property type="molecule type" value="Genomic_DNA"/>
</dbReference>
<dbReference type="InterPro" id="IPR045340">
    <property type="entry name" value="DUF6533"/>
</dbReference>
<keyword evidence="4" id="KW-1185">Reference proteome</keyword>
<feature type="transmembrane region" description="Helical" evidence="1">
    <location>
        <begin position="129"/>
        <end position="152"/>
    </location>
</feature>
<keyword evidence="1" id="KW-1133">Transmembrane helix</keyword>
<feature type="transmembrane region" description="Helical" evidence="1">
    <location>
        <begin position="88"/>
        <end position="109"/>
    </location>
</feature>
<dbReference type="AlphaFoldDB" id="A0A166B0V6"/>
<dbReference type="Proteomes" id="UP000076532">
    <property type="component" value="Unassembled WGS sequence"/>
</dbReference>
<proteinExistence type="predicted"/>
<feature type="transmembrane region" description="Helical" evidence="1">
    <location>
        <begin position="12"/>
        <end position="29"/>
    </location>
</feature>
<organism evidence="3 4">
    <name type="scientific">Athelia psychrophila</name>
    <dbReference type="NCBI Taxonomy" id="1759441"/>
    <lineage>
        <taxon>Eukaryota</taxon>
        <taxon>Fungi</taxon>
        <taxon>Dikarya</taxon>
        <taxon>Basidiomycota</taxon>
        <taxon>Agaricomycotina</taxon>
        <taxon>Agaricomycetes</taxon>
        <taxon>Agaricomycetidae</taxon>
        <taxon>Atheliales</taxon>
        <taxon>Atheliaceae</taxon>
        <taxon>Athelia</taxon>
    </lineage>
</organism>
<dbReference type="OrthoDB" id="3251775at2759"/>
<keyword evidence="1" id="KW-0812">Transmembrane</keyword>
<feature type="domain" description="DUF6533" evidence="2">
    <location>
        <begin position="18"/>
        <end position="62"/>
    </location>
</feature>
<evidence type="ECO:0000256" key="1">
    <source>
        <dbReference type="SAM" id="Phobius"/>
    </source>
</evidence>
<reference evidence="3 4" key="1">
    <citation type="journal article" date="2016" name="Mol. Biol. Evol.">
        <title>Comparative Genomics of Early-Diverging Mushroom-Forming Fungi Provides Insights into the Origins of Lignocellulose Decay Capabilities.</title>
        <authorList>
            <person name="Nagy L.G."/>
            <person name="Riley R."/>
            <person name="Tritt A."/>
            <person name="Adam C."/>
            <person name="Daum C."/>
            <person name="Floudas D."/>
            <person name="Sun H."/>
            <person name="Yadav J.S."/>
            <person name="Pangilinan J."/>
            <person name="Larsson K.H."/>
            <person name="Matsuura K."/>
            <person name="Barry K."/>
            <person name="Labutti K."/>
            <person name="Kuo R."/>
            <person name="Ohm R.A."/>
            <person name="Bhattacharya S.S."/>
            <person name="Shirouzu T."/>
            <person name="Yoshinaga Y."/>
            <person name="Martin F.M."/>
            <person name="Grigoriev I.V."/>
            <person name="Hibbett D.S."/>
        </authorList>
    </citation>
    <scope>NUCLEOTIDE SEQUENCE [LARGE SCALE GENOMIC DNA]</scope>
    <source>
        <strain evidence="3 4">CBS 109695</strain>
    </source>
</reference>
<name>A0A166B0V6_9AGAM</name>
<accession>A0A166B0V6</accession>